<dbReference type="EMBL" id="CAJVQC010019239">
    <property type="protein sequence ID" value="CAG8699752.1"/>
    <property type="molecule type" value="Genomic_DNA"/>
</dbReference>
<accession>A0ACA9PAZ3</accession>
<dbReference type="Proteomes" id="UP000789920">
    <property type="component" value="Unassembled WGS sequence"/>
</dbReference>
<sequence length="121" mass="14528">MPELSCLYLCSCLRFHAYAQAQTFCWVQTYIWVATPNDICSEVLQFEKNKAFTKEMQEDVKFYISWYYFSTILIRKVLKQKYLSHSIFFNDLYKEIRKYKPLAQANESDASKLYEELLAKQ</sequence>
<gene>
    <name evidence="1" type="ORF">RPERSI_LOCUS9965</name>
</gene>
<name>A0ACA9PAZ3_9GLOM</name>
<protein>
    <submittedName>
        <fullName evidence="1">9696_t:CDS:1</fullName>
    </submittedName>
</protein>
<comment type="caution">
    <text evidence="1">The sequence shown here is derived from an EMBL/GenBank/DDBJ whole genome shotgun (WGS) entry which is preliminary data.</text>
</comment>
<reference evidence="1" key="1">
    <citation type="submission" date="2021-06" db="EMBL/GenBank/DDBJ databases">
        <authorList>
            <person name="Kallberg Y."/>
            <person name="Tangrot J."/>
            <person name="Rosling A."/>
        </authorList>
    </citation>
    <scope>NUCLEOTIDE SEQUENCE</scope>
    <source>
        <strain evidence="1">MA461A</strain>
    </source>
</reference>
<evidence type="ECO:0000313" key="2">
    <source>
        <dbReference type="Proteomes" id="UP000789920"/>
    </source>
</evidence>
<keyword evidence="2" id="KW-1185">Reference proteome</keyword>
<evidence type="ECO:0000313" key="1">
    <source>
        <dbReference type="EMBL" id="CAG8699752.1"/>
    </source>
</evidence>
<organism evidence="1 2">
    <name type="scientific">Racocetra persica</name>
    <dbReference type="NCBI Taxonomy" id="160502"/>
    <lineage>
        <taxon>Eukaryota</taxon>
        <taxon>Fungi</taxon>
        <taxon>Fungi incertae sedis</taxon>
        <taxon>Mucoromycota</taxon>
        <taxon>Glomeromycotina</taxon>
        <taxon>Glomeromycetes</taxon>
        <taxon>Diversisporales</taxon>
        <taxon>Gigasporaceae</taxon>
        <taxon>Racocetra</taxon>
    </lineage>
</organism>
<proteinExistence type="predicted"/>